<protein>
    <submittedName>
        <fullName evidence="1">Uncharacterized protein</fullName>
    </submittedName>
</protein>
<sequence length="46" mass="5346">MQFLYPADDGENDIDFAKKTNIDVTRDYINVKKYPVKLPVKGDEQI</sequence>
<dbReference type="AlphaFoldDB" id="A0A388T8F9"/>
<name>A0A388T8F9_9BACT</name>
<comment type="caution">
    <text evidence="1">The sequence shown here is derived from an EMBL/GenBank/DDBJ whole genome shotgun (WGS) entry which is preliminary data.</text>
</comment>
<reference evidence="1 2" key="1">
    <citation type="journal article" date="2019" name="ISME J.">
        <title>Genome analyses of uncultured TG2/ZB3 bacteria in 'Margulisbacteria' specifically attached to ectosymbiotic spirochetes of protists in the termite gut.</title>
        <authorList>
            <person name="Utami Y.D."/>
            <person name="Kuwahara H."/>
            <person name="Igai K."/>
            <person name="Murakami T."/>
            <person name="Sugaya K."/>
            <person name="Morikawa T."/>
            <person name="Nagura Y."/>
            <person name="Yuki M."/>
            <person name="Deevong P."/>
            <person name="Inoue T."/>
            <person name="Kihara K."/>
            <person name="Lo N."/>
            <person name="Yamada A."/>
            <person name="Ohkuma M."/>
            <person name="Hongoh Y."/>
        </authorList>
    </citation>
    <scope>NUCLEOTIDE SEQUENCE [LARGE SCALE GENOMIC DNA]</scope>
    <source>
        <strain evidence="1">HsPyr-01</strain>
    </source>
</reference>
<evidence type="ECO:0000313" key="2">
    <source>
        <dbReference type="Proteomes" id="UP000276170"/>
    </source>
</evidence>
<evidence type="ECO:0000313" key="1">
    <source>
        <dbReference type="EMBL" id="GBR72469.1"/>
    </source>
</evidence>
<organism evidence="1 2">
    <name type="scientific">Candidatus Termititenax spirochaetophilus</name>
    <dbReference type="NCBI Taxonomy" id="2218522"/>
    <lineage>
        <taxon>Bacteria</taxon>
        <taxon>Bacillati</taxon>
        <taxon>Candidatus Margulisiibacteriota</taxon>
        <taxon>Candidatus Termititenacia</taxon>
        <taxon>Candidatus Termititenacales</taxon>
        <taxon>Candidatus Termititenacaceae</taxon>
        <taxon>Candidatus Termititenax</taxon>
    </lineage>
</organism>
<proteinExistence type="predicted"/>
<dbReference type="Proteomes" id="UP000276170">
    <property type="component" value="Unassembled WGS sequence"/>
</dbReference>
<dbReference type="EMBL" id="BGZM01000019">
    <property type="protein sequence ID" value="GBR72469.1"/>
    <property type="molecule type" value="Genomic_DNA"/>
</dbReference>
<accession>A0A388T8F9</accession>
<keyword evidence="2" id="KW-1185">Reference proteome</keyword>
<gene>
    <name evidence="1" type="ORF">HP1_129</name>
</gene>